<proteinExistence type="predicted"/>
<dbReference type="PANTHER" id="PTHR46233">
    <property type="entry name" value="HYDROXYACYLGLUTATHIONE HYDROLASE GLOC"/>
    <property type="match status" value="1"/>
</dbReference>
<gene>
    <name evidence="6" type="ORF">SAMN05444420_1025</name>
</gene>
<dbReference type="SUPFAM" id="SSF56281">
    <property type="entry name" value="Metallo-hydrolase/oxidoreductase"/>
    <property type="match status" value="1"/>
</dbReference>
<evidence type="ECO:0000256" key="4">
    <source>
        <dbReference type="ARBA" id="ARBA00022833"/>
    </source>
</evidence>
<dbReference type="CDD" id="cd06262">
    <property type="entry name" value="metallo-hydrolase-like_MBL-fold"/>
    <property type="match status" value="1"/>
</dbReference>
<keyword evidence="3" id="KW-0378">Hydrolase</keyword>
<dbReference type="GO" id="GO:0046872">
    <property type="term" value="F:metal ion binding"/>
    <property type="evidence" value="ECO:0007669"/>
    <property type="project" value="UniProtKB-KW"/>
</dbReference>
<evidence type="ECO:0000313" key="7">
    <source>
        <dbReference type="Proteomes" id="UP000182771"/>
    </source>
</evidence>
<dbReference type="InterPro" id="IPR001279">
    <property type="entry name" value="Metallo-B-lactamas"/>
</dbReference>
<dbReference type="GO" id="GO:0016787">
    <property type="term" value="F:hydrolase activity"/>
    <property type="evidence" value="ECO:0007669"/>
    <property type="project" value="UniProtKB-KW"/>
</dbReference>
<evidence type="ECO:0000256" key="1">
    <source>
        <dbReference type="ARBA" id="ARBA00001947"/>
    </source>
</evidence>
<dbReference type="PANTHER" id="PTHR46233:SF3">
    <property type="entry name" value="HYDROXYACYLGLUTATHIONE HYDROLASE GLOC"/>
    <property type="match status" value="1"/>
</dbReference>
<accession>A0A1H2SW39</accession>
<reference evidence="6 7" key="1">
    <citation type="submission" date="2016-10" db="EMBL/GenBank/DDBJ databases">
        <authorList>
            <person name="Varghese N."/>
            <person name="Submissions S."/>
        </authorList>
    </citation>
    <scope>NUCLEOTIDE SEQUENCE [LARGE SCALE GENOMIC DNA]</scope>
    <source>
        <strain evidence="6 7">DSM 11449</strain>
    </source>
</reference>
<organism evidence="6 7">
    <name type="scientific">Capnocytophaga granulosa</name>
    <dbReference type="NCBI Taxonomy" id="45242"/>
    <lineage>
        <taxon>Bacteria</taxon>
        <taxon>Pseudomonadati</taxon>
        <taxon>Bacteroidota</taxon>
        <taxon>Flavobacteriia</taxon>
        <taxon>Flavobacteriales</taxon>
        <taxon>Flavobacteriaceae</taxon>
        <taxon>Capnocytophaga</taxon>
    </lineage>
</organism>
<evidence type="ECO:0000256" key="3">
    <source>
        <dbReference type="ARBA" id="ARBA00022801"/>
    </source>
</evidence>
<dbReference type="AlphaFoldDB" id="A0A1H2SW39"/>
<dbReference type="InterPro" id="IPR051453">
    <property type="entry name" value="MBL_Glyoxalase_II"/>
</dbReference>
<keyword evidence="4" id="KW-0862">Zinc</keyword>
<dbReference type="EMBL" id="FNND01000002">
    <property type="protein sequence ID" value="SDW35906.1"/>
    <property type="molecule type" value="Genomic_DNA"/>
</dbReference>
<evidence type="ECO:0000259" key="5">
    <source>
        <dbReference type="SMART" id="SM00849"/>
    </source>
</evidence>
<keyword evidence="2" id="KW-0479">Metal-binding</keyword>
<comment type="caution">
    <text evidence="6">The sequence shown here is derived from an EMBL/GenBank/DDBJ whole genome shotgun (WGS) entry which is preliminary data.</text>
</comment>
<dbReference type="SMART" id="SM00849">
    <property type="entry name" value="Lactamase_B"/>
    <property type="match status" value="1"/>
</dbReference>
<dbReference type="Gene3D" id="3.60.15.10">
    <property type="entry name" value="Ribonuclease Z/Hydroxyacylglutathione hydrolase-like"/>
    <property type="match status" value="1"/>
</dbReference>
<dbReference type="Proteomes" id="UP000182771">
    <property type="component" value="Unassembled WGS sequence"/>
</dbReference>
<evidence type="ECO:0000313" key="6">
    <source>
        <dbReference type="EMBL" id="SDW35906.1"/>
    </source>
</evidence>
<feature type="domain" description="Metallo-beta-lactamase" evidence="5">
    <location>
        <begin position="35"/>
        <end position="217"/>
    </location>
</feature>
<evidence type="ECO:0000256" key="2">
    <source>
        <dbReference type="ARBA" id="ARBA00022723"/>
    </source>
</evidence>
<protein>
    <submittedName>
        <fullName evidence="6">Glyoxylase, beta-lactamase superfamily II</fullName>
    </submittedName>
</protein>
<sequence>MLVIAKYSIFAVSKNVSFTFAKMLTLQSFTFNPFSENTYILYGAQGKAFLIDPGCAIHSEQVKLRDFIKEKGLTVEKILLTHAHIDHVFGLQWACDTFALPVHLHPNEQEVLERNPLDARLFGFDFPEFDGDYVFVDEHTILHLEDTPITLRFVPGHSPGSVAFYIESQHKIISGDALFRRSIGRTDLYKGDYDQLLHSIRTQLLSLPDATEVHSGHGAPTTIGEEKRLNPFLQIQ</sequence>
<dbReference type="Pfam" id="PF00753">
    <property type="entry name" value="Lactamase_B"/>
    <property type="match status" value="1"/>
</dbReference>
<dbReference type="InterPro" id="IPR036866">
    <property type="entry name" value="RibonucZ/Hydroxyglut_hydro"/>
</dbReference>
<keyword evidence="7" id="KW-1185">Reference proteome</keyword>
<comment type="cofactor">
    <cofactor evidence="1">
        <name>Zn(2+)</name>
        <dbReference type="ChEBI" id="CHEBI:29105"/>
    </cofactor>
</comment>
<name>A0A1H2SW39_9FLAO</name>